<dbReference type="PROSITE" id="PS50216">
    <property type="entry name" value="DHHC"/>
    <property type="match status" value="1"/>
</dbReference>
<dbReference type="OMA" id="FNCRTIV"/>
<evidence type="ECO:0000256" key="10">
    <source>
        <dbReference type="RuleBase" id="RU079119"/>
    </source>
</evidence>
<dbReference type="GO" id="GO:0019706">
    <property type="term" value="F:protein-cysteine S-palmitoyltransferase activity"/>
    <property type="evidence" value="ECO:0007669"/>
    <property type="project" value="UniProtKB-EC"/>
</dbReference>
<feature type="transmembrane region" description="Helical" evidence="10">
    <location>
        <begin position="194"/>
        <end position="224"/>
    </location>
</feature>
<dbReference type="GO" id="GO:0006612">
    <property type="term" value="P:protein targeting to membrane"/>
    <property type="evidence" value="ECO:0007669"/>
    <property type="project" value="TreeGrafter"/>
</dbReference>
<dbReference type="InterPro" id="IPR039859">
    <property type="entry name" value="PFA4/ZDH16/20/ERF2-like"/>
</dbReference>
<dbReference type="Pfam" id="PF01529">
    <property type="entry name" value="DHHC"/>
    <property type="match status" value="1"/>
</dbReference>
<protein>
    <recommendedName>
        <fullName evidence="10">Palmitoyltransferase</fullName>
        <ecNumber evidence="10">2.3.1.225</ecNumber>
    </recommendedName>
</protein>
<dbReference type="STRING" id="869250.J4C8L8"/>
<evidence type="ECO:0000256" key="5">
    <source>
        <dbReference type="ARBA" id="ARBA00023136"/>
    </source>
</evidence>
<feature type="transmembrane region" description="Helical" evidence="10">
    <location>
        <begin position="153"/>
        <end position="174"/>
    </location>
</feature>
<feature type="transmembrane region" description="Helical" evidence="10">
    <location>
        <begin position="42"/>
        <end position="63"/>
    </location>
</feature>
<dbReference type="EC" id="2.3.1.225" evidence="10"/>
<evidence type="ECO:0000256" key="7">
    <source>
        <dbReference type="ARBA" id="ARBA00023288"/>
    </source>
</evidence>
<evidence type="ECO:0000313" key="12">
    <source>
        <dbReference type="EMBL" id="BAM41013.1"/>
    </source>
</evidence>
<dbReference type="VEuPathDB" id="PiroplasmaDB:TOT_030000274"/>
<evidence type="ECO:0000256" key="8">
    <source>
        <dbReference type="ARBA" id="ARBA00023315"/>
    </source>
</evidence>
<evidence type="ECO:0000256" key="4">
    <source>
        <dbReference type="ARBA" id="ARBA00022989"/>
    </source>
</evidence>
<dbReference type="PANTHER" id="PTHR22883">
    <property type="entry name" value="ZINC FINGER DHHC DOMAIN CONTAINING PROTEIN"/>
    <property type="match status" value="1"/>
</dbReference>
<sequence>MANLWIFRFKKYIVPTGTFLLAFAPFVFFLTYHFKFYVQRNLVVVAVIQVLLGIVTLVLFIATSVSRPGYVKRLDYPNRVFDPLKKSFRTTNPLRFVDVTINGQTMKLKYCLTCHIYRPPRAVHCSDCDRCILKFDHHCPYVSNCIGYYNYNIFLAFTLCCCVYFFFLFGVFVFRSVEFFPRFPKNLHEKPVDIVGTIVFMIEVFLSVWVIFGLYVFHIFIIGYNMSTYDKLKEHFEDFNPFDRGLLNNCKSVFLYTPKRLLDRGETVYTPNAMYAIPQEKRPTGDLESL</sequence>
<dbReference type="GO" id="GO:0005783">
    <property type="term" value="C:endoplasmic reticulum"/>
    <property type="evidence" value="ECO:0007669"/>
    <property type="project" value="TreeGrafter"/>
</dbReference>
<feature type="domain" description="Palmitoyltransferase DHHC" evidence="11">
    <location>
        <begin position="105"/>
        <end position="234"/>
    </location>
</feature>
<comment type="similarity">
    <text evidence="10">Belongs to the DHHC palmitoyltransferase family.</text>
</comment>
<feature type="transmembrane region" description="Helical" evidence="10">
    <location>
        <begin position="12"/>
        <end position="30"/>
    </location>
</feature>
<keyword evidence="8 10" id="KW-0012">Acyltransferase</keyword>
<dbReference type="GeneID" id="20715465"/>
<dbReference type="RefSeq" id="XP_009691314.1">
    <property type="nucleotide sequence ID" value="XM_009693019.1"/>
</dbReference>
<dbReference type="InterPro" id="IPR001594">
    <property type="entry name" value="Palmitoyltrfase_DHHC"/>
</dbReference>
<gene>
    <name evidence="12" type="ORF">TOT_030000274</name>
</gene>
<keyword evidence="13" id="KW-1185">Reference proteome</keyword>
<evidence type="ECO:0000256" key="9">
    <source>
        <dbReference type="ARBA" id="ARBA00048048"/>
    </source>
</evidence>
<keyword evidence="3 10" id="KW-0812">Transmembrane</keyword>
<dbReference type="GO" id="GO:0005794">
    <property type="term" value="C:Golgi apparatus"/>
    <property type="evidence" value="ECO:0007669"/>
    <property type="project" value="TreeGrafter"/>
</dbReference>
<keyword evidence="4 10" id="KW-1133">Transmembrane helix</keyword>
<dbReference type="eggNOG" id="KOG1311">
    <property type="taxonomic scope" value="Eukaryota"/>
</dbReference>
<dbReference type="AlphaFoldDB" id="J4C8L8"/>
<dbReference type="KEGG" id="tot:TOT_030000274"/>
<dbReference type="OrthoDB" id="4096362at2759"/>
<evidence type="ECO:0000259" key="11">
    <source>
        <dbReference type="Pfam" id="PF01529"/>
    </source>
</evidence>
<evidence type="ECO:0000256" key="6">
    <source>
        <dbReference type="ARBA" id="ARBA00023139"/>
    </source>
</evidence>
<dbReference type="PANTHER" id="PTHR22883:SF43">
    <property type="entry name" value="PALMITOYLTRANSFERASE APP"/>
    <property type="match status" value="1"/>
</dbReference>
<evidence type="ECO:0000256" key="1">
    <source>
        <dbReference type="ARBA" id="ARBA00004127"/>
    </source>
</evidence>
<proteinExistence type="inferred from homology"/>
<comment type="subcellular location">
    <subcellularLocation>
        <location evidence="1">Endomembrane system</location>
        <topology evidence="1">Multi-pass membrane protein</topology>
    </subcellularLocation>
</comment>
<comment type="domain">
    <text evidence="10">The DHHC domain is required for palmitoyltransferase activity.</text>
</comment>
<evidence type="ECO:0000256" key="2">
    <source>
        <dbReference type="ARBA" id="ARBA00022679"/>
    </source>
</evidence>
<accession>J4C8L8</accession>
<evidence type="ECO:0000256" key="3">
    <source>
        <dbReference type="ARBA" id="ARBA00022692"/>
    </source>
</evidence>
<evidence type="ECO:0000313" key="13">
    <source>
        <dbReference type="Proteomes" id="UP000003786"/>
    </source>
</evidence>
<name>J4C8L8_THEOR</name>
<keyword evidence="7" id="KW-0449">Lipoprotein</keyword>
<reference evidence="12 13" key="1">
    <citation type="journal article" date="2012" name="MBio">
        <title>Comparative genome analysis of three eukaryotic parasites with differing abilities to transform leukocytes reveals key mediators of Theileria-induced leukocyte transformation.</title>
        <authorList>
            <person name="Hayashida K."/>
            <person name="Hara Y."/>
            <person name="Abe T."/>
            <person name="Yamasaki C."/>
            <person name="Toyoda A."/>
            <person name="Kosuge T."/>
            <person name="Suzuki Y."/>
            <person name="Sato Y."/>
            <person name="Kawashima S."/>
            <person name="Katayama T."/>
            <person name="Wakaguri H."/>
            <person name="Inoue N."/>
            <person name="Homma K."/>
            <person name="Tada-Umezaki M."/>
            <person name="Yagi Y."/>
            <person name="Fujii Y."/>
            <person name="Habara T."/>
            <person name="Kanehisa M."/>
            <person name="Watanabe H."/>
            <person name="Ito K."/>
            <person name="Gojobori T."/>
            <person name="Sugawara H."/>
            <person name="Imanishi T."/>
            <person name="Weir W."/>
            <person name="Gardner M."/>
            <person name="Pain A."/>
            <person name="Shiels B."/>
            <person name="Hattori M."/>
            <person name="Nene V."/>
            <person name="Sugimoto C."/>
        </authorList>
    </citation>
    <scope>NUCLEOTIDE SEQUENCE [LARGE SCALE GENOMIC DNA]</scope>
    <source>
        <strain evidence="12 13">Shintoku</strain>
    </source>
</reference>
<organism evidence="12 13">
    <name type="scientific">Theileria orientalis strain Shintoku</name>
    <dbReference type="NCBI Taxonomy" id="869250"/>
    <lineage>
        <taxon>Eukaryota</taxon>
        <taxon>Sar</taxon>
        <taxon>Alveolata</taxon>
        <taxon>Apicomplexa</taxon>
        <taxon>Aconoidasida</taxon>
        <taxon>Piroplasmida</taxon>
        <taxon>Theileriidae</taxon>
        <taxon>Theileria</taxon>
    </lineage>
</organism>
<keyword evidence="5 10" id="KW-0472">Membrane</keyword>
<keyword evidence="6" id="KW-0564">Palmitate</keyword>
<comment type="catalytic activity">
    <reaction evidence="9 10">
        <text>L-cysteinyl-[protein] + hexadecanoyl-CoA = S-hexadecanoyl-L-cysteinyl-[protein] + CoA</text>
        <dbReference type="Rhea" id="RHEA:36683"/>
        <dbReference type="Rhea" id="RHEA-COMP:10131"/>
        <dbReference type="Rhea" id="RHEA-COMP:11032"/>
        <dbReference type="ChEBI" id="CHEBI:29950"/>
        <dbReference type="ChEBI" id="CHEBI:57287"/>
        <dbReference type="ChEBI" id="CHEBI:57379"/>
        <dbReference type="ChEBI" id="CHEBI:74151"/>
        <dbReference type="EC" id="2.3.1.225"/>
    </reaction>
</comment>
<dbReference type="EMBL" id="AP011948">
    <property type="protein sequence ID" value="BAM41013.1"/>
    <property type="molecule type" value="Genomic_DNA"/>
</dbReference>
<dbReference type="Proteomes" id="UP000003786">
    <property type="component" value="Chromosome 3"/>
</dbReference>
<keyword evidence="2 10" id="KW-0808">Transferase</keyword>